<evidence type="ECO:0000256" key="4">
    <source>
        <dbReference type="ARBA" id="ARBA00022679"/>
    </source>
</evidence>
<feature type="transmembrane region" description="Helical" evidence="7">
    <location>
        <begin position="38"/>
        <end position="57"/>
    </location>
</feature>
<dbReference type="Gene3D" id="1.10.287.130">
    <property type="match status" value="1"/>
</dbReference>
<dbReference type="PANTHER" id="PTHR43711:SF26">
    <property type="entry name" value="SENSOR HISTIDINE KINASE RCSC"/>
    <property type="match status" value="1"/>
</dbReference>
<dbReference type="InterPro" id="IPR004358">
    <property type="entry name" value="Sig_transdc_His_kin-like_C"/>
</dbReference>
<dbReference type="InterPro" id="IPR036890">
    <property type="entry name" value="HATPase_C_sf"/>
</dbReference>
<name>A0A1W9P0L7_UNCC3</name>
<dbReference type="SUPFAM" id="SSF55874">
    <property type="entry name" value="ATPase domain of HSP90 chaperone/DNA topoisomerase II/histidine kinase"/>
    <property type="match status" value="1"/>
</dbReference>
<dbReference type="STRING" id="1968527.B5M47_01240"/>
<evidence type="ECO:0000256" key="5">
    <source>
        <dbReference type="ARBA" id="ARBA00022777"/>
    </source>
</evidence>
<evidence type="ECO:0000256" key="6">
    <source>
        <dbReference type="ARBA" id="ARBA00023012"/>
    </source>
</evidence>
<feature type="transmembrane region" description="Helical" evidence="7">
    <location>
        <begin position="12"/>
        <end position="32"/>
    </location>
</feature>
<accession>A0A1W9P0L7</accession>
<dbReference type="CDD" id="cd00082">
    <property type="entry name" value="HisKA"/>
    <property type="match status" value="1"/>
</dbReference>
<sequence>MTNSDTHQTPTIPHLTTNILIGLKLIGLFAILFYQYPVYLLLIFIFLLCLSISGELLSSYFNQRGKTNLVTAIYTALVLIDALTFAAVLIIFRLFASDFYLLGLVSLIVIPFRGGLWVGFMSGSLVSFFYFVLASGELTQSALLLRTASLLSVCLVSGYWGEILQKEIKAKEVLAKKVDALKEAAKLRNEYISVAVHNFRTPLTALKGYWEALGEEDLESEERRKFLDQMKDVLANLEKLVNELLEVSKIQAKKTEISRRWVNPLPLIKEVFNSLKPAALGKGLDFEFQDDLKMSVWVLVDVRTFKNILANLLDNAVKYTQKGEVLLRCWCEDNNFLISVRDTGPGIAKKEQGKIFKPFYRGKSKAAEMSKGTGLGLYIVKRFVGLNGGTVDLASDSGQGCTFTLSFPMKAREGFMRSF</sequence>
<dbReference type="PROSITE" id="PS50109">
    <property type="entry name" value="HIS_KIN"/>
    <property type="match status" value="1"/>
</dbReference>
<evidence type="ECO:0000259" key="8">
    <source>
        <dbReference type="PROSITE" id="PS50109"/>
    </source>
</evidence>
<dbReference type="EC" id="2.7.13.3" evidence="2"/>
<dbReference type="CDD" id="cd00075">
    <property type="entry name" value="HATPase"/>
    <property type="match status" value="1"/>
</dbReference>
<dbReference type="InterPro" id="IPR050736">
    <property type="entry name" value="Sensor_HK_Regulatory"/>
</dbReference>
<comment type="catalytic activity">
    <reaction evidence="1">
        <text>ATP + protein L-histidine = ADP + protein N-phospho-L-histidine.</text>
        <dbReference type="EC" id="2.7.13.3"/>
    </reaction>
</comment>
<dbReference type="Pfam" id="PF00512">
    <property type="entry name" value="HisKA"/>
    <property type="match status" value="1"/>
</dbReference>
<evidence type="ECO:0000256" key="3">
    <source>
        <dbReference type="ARBA" id="ARBA00022553"/>
    </source>
</evidence>
<dbReference type="InterPro" id="IPR003594">
    <property type="entry name" value="HATPase_dom"/>
</dbReference>
<protein>
    <recommendedName>
        <fullName evidence="2">histidine kinase</fullName>
        <ecNumber evidence="2">2.7.13.3</ecNumber>
    </recommendedName>
</protein>
<reference evidence="10" key="1">
    <citation type="submission" date="2017-03" db="EMBL/GenBank/DDBJ databases">
        <title>Novel pathways for hydrocarbon cycling and metabolic interdependencies in hydrothermal sediment communities.</title>
        <authorList>
            <person name="Dombrowski N."/>
            <person name="Seitz K."/>
            <person name="Teske A."/>
            <person name="Baker B."/>
        </authorList>
    </citation>
    <scope>NUCLEOTIDE SEQUENCE [LARGE SCALE GENOMIC DNA]</scope>
</reference>
<keyword evidence="4" id="KW-0808">Transferase</keyword>
<dbReference type="InterPro" id="IPR005467">
    <property type="entry name" value="His_kinase_dom"/>
</dbReference>
<evidence type="ECO:0000256" key="7">
    <source>
        <dbReference type="SAM" id="Phobius"/>
    </source>
</evidence>
<proteinExistence type="predicted"/>
<dbReference type="Proteomes" id="UP000192520">
    <property type="component" value="Unassembled WGS sequence"/>
</dbReference>
<dbReference type="GO" id="GO:0000155">
    <property type="term" value="F:phosphorelay sensor kinase activity"/>
    <property type="evidence" value="ECO:0007669"/>
    <property type="project" value="InterPro"/>
</dbReference>
<evidence type="ECO:0000313" key="10">
    <source>
        <dbReference type="Proteomes" id="UP000192520"/>
    </source>
</evidence>
<keyword evidence="6" id="KW-0902">Two-component regulatory system</keyword>
<dbReference type="PRINTS" id="PR00344">
    <property type="entry name" value="BCTRLSENSOR"/>
</dbReference>
<gene>
    <name evidence="9" type="ORF">B5M47_01240</name>
</gene>
<dbReference type="SUPFAM" id="SSF47384">
    <property type="entry name" value="Homodimeric domain of signal transducing histidine kinase"/>
    <property type="match status" value="1"/>
</dbReference>
<evidence type="ECO:0000256" key="1">
    <source>
        <dbReference type="ARBA" id="ARBA00000085"/>
    </source>
</evidence>
<dbReference type="Gene3D" id="3.30.565.10">
    <property type="entry name" value="Histidine kinase-like ATPase, C-terminal domain"/>
    <property type="match status" value="1"/>
</dbReference>
<comment type="caution">
    <text evidence="9">The sequence shown here is derived from an EMBL/GenBank/DDBJ whole genome shotgun (WGS) entry which is preliminary data.</text>
</comment>
<dbReference type="PANTHER" id="PTHR43711">
    <property type="entry name" value="TWO-COMPONENT HISTIDINE KINASE"/>
    <property type="match status" value="1"/>
</dbReference>
<keyword evidence="7" id="KW-1133">Transmembrane helix</keyword>
<dbReference type="InterPro" id="IPR036097">
    <property type="entry name" value="HisK_dim/P_sf"/>
</dbReference>
<keyword evidence="7" id="KW-0812">Transmembrane</keyword>
<feature type="transmembrane region" description="Helical" evidence="7">
    <location>
        <begin position="101"/>
        <end position="131"/>
    </location>
</feature>
<dbReference type="EMBL" id="MZGJ01000005">
    <property type="protein sequence ID" value="OQX51313.1"/>
    <property type="molecule type" value="Genomic_DNA"/>
</dbReference>
<dbReference type="AlphaFoldDB" id="A0A1W9P0L7"/>
<keyword evidence="5" id="KW-0418">Kinase</keyword>
<dbReference type="SMART" id="SM00387">
    <property type="entry name" value="HATPase_c"/>
    <property type="match status" value="1"/>
</dbReference>
<dbReference type="InterPro" id="IPR003661">
    <property type="entry name" value="HisK_dim/P_dom"/>
</dbReference>
<keyword evidence="3" id="KW-0597">Phosphoprotein</keyword>
<evidence type="ECO:0000256" key="2">
    <source>
        <dbReference type="ARBA" id="ARBA00012438"/>
    </source>
</evidence>
<dbReference type="FunFam" id="3.30.565.10:FF:000006">
    <property type="entry name" value="Sensor histidine kinase WalK"/>
    <property type="match status" value="1"/>
</dbReference>
<evidence type="ECO:0000313" key="9">
    <source>
        <dbReference type="EMBL" id="OQX51313.1"/>
    </source>
</evidence>
<dbReference type="SMART" id="SM00388">
    <property type="entry name" value="HisKA"/>
    <property type="match status" value="1"/>
</dbReference>
<dbReference type="Pfam" id="PF02518">
    <property type="entry name" value="HATPase_c"/>
    <property type="match status" value="1"/>
</dbReference>
<keyword evidence="7" id="KW-0472">Membrane</keyword>
<feature type="transmembrane region" description="Helical" evidence="7">
    <location>
        <begin position="69"/>
        <end position="95"/>
    </location>
</feature>
<feature type="domain" description="Histidine kinase" evidence="8">
    <location>
        <begin position="194"/>
        <end position="411"/>
    </location>
</feature>
<organism evidence="9 10">
    <name type="scientific">candidate division CPR3 bacterium 4484_211</name>
    <dbReference type="NCBI Taxonomy" id="1968527"/>
    <lineage>
        <taxon>Bacteria</taxon>
        <taxon>Bacteria division CPR3</taxon>
    </lineage>
</organism>